<dbReference type="KEGG" id="ome:OLMES_4000"/>
<dbReference type="InterPro" id="IPR016166">
    <property type="entry name" value="FAD-bd_PCMH"/>
</dbReference>
<evidence type="ECO:0000256" key="3">
    <source>
        <dbReference type="ARBA" id="ARBA00022827"/>
    </source>
</evidence>
<evidence type="ECO:0000256" key="2">
    <source>
        <dbReference type="ARBA" id="ARBA00022630"/>
    </source>
</evidence>
<evidence type="ECO:0000256" key="5">
    <source>
        <dbReference type="PIRNR" id="PIRNR000101"/>
    </source>
</evidence>
<dbReference type="Pfam" id="PF09330">
    <property type="entry name" value="Lact-deh-memb"/>
    <property type="match status" value="1"/>
</dbReference>
<keyword evidence="4 5" id="KW-0560">Oxidoreductase</keyword>
<dbReference type="NCBIfam" id="NF008387">
    <property type="entry name" value="PRK11183.1"/>
    <property type="match status" value="1"/>
</dbReference>
<keyword evidence="3 5" id="KW-0274">FAD</keyword>
<dbReference type="GO" id="GO:0102029">
    <property type="term" value="F:D-lactate dehydrogenase (quinone) activity"/>
    <property type="evidence" value="ECO:0007669"/>
    <property type="project" value="UniProtKB-EC"/>
</dbReference>
<sequence>MMQAKSEQNEQQLIQTLRDLLGSRNVLTGERAMAAYCKGFREGSGPALAVLKPGTLLEQWQVLQACVSAGVNIIMQAANTGLTGGSTPTDGCDRSTVVINTNRIDSIQVLPAFNQFIAFSGATLYSLEQALKPYQRVPHSVIGSSCIGASIVGGVCNNSGGALIERGPAYTELALYAQIDAQGKLHLINHLDIDLGDTPEEILTRLQTRRYPDSAIGISQKQASDQEYAQWVRDTESDTPARYNADPRRLHEASGCAGKLAVFAVRLDSFAENKGEQTFYLGANSTETLELVRRTLLQEATELPVSAEYLHRHIFDIADRYGRATVLLIRAMGANRMQGFFRFKRVLDGVFNRSRWLPRHLPDKMIQWISNRFPSQTPMRLVNWNRRFEHQLILTVKGHAVTQCLALLETIKQNSELDFFVCTEAETKRAYLLRFAAAGAALQYAAVHDDQVEGIVALDVALKRNELNWFETLPASLSNKLCLPLYYGHFFCHVFHQDYVVRKGESLSDVKQELLDLLDQRGAEYPAEHNVGHLYHAKPSLKENYQKLDPTNTFNAGVGQMSKCKHYQDS</sequence>
<keyword evidence="2 5" id="KW-0285">Flavoprotein</keyword>
<name>A0A1Y0ID04_9GAMM</name>
<dbReference type="InterPro" id="IPR016173">
    <property type="entry name" value="D-lactate_DH_C-sub2"/>
</dbReference>
<feature type="binding site" evidence="6">
    <location>
        <position position="143"/>
    </location>
    <ligand>
        <name>FAD</name>
        <dbReference type="ChEBI" id="CHEBI:57692"/>
    </ligand>
</feature>
<dbReference type="PANTHER" id="PTHR43716">
    <property type="entry name" value="D-2-HYDROXYGLUTARATE DEHYDROGENASE, MITOCHONDRIAL"/>
    <property type="match status" value="1"/>
</dbReference>
<comment type="cofactor">
    <cofactor evidence="1 5 6">
        <name>FAD</name>
        <dbReference type="ChEBI" id="CHEBI:57692"/>
    </cofactor>
</comment>
<dbReference type="GO" id="GO:0005886">
    <property type="term" value="C:plasma membrane"/>
    <property type="evidence" value="ECO:0007669"/>
    <property type="project" value="InterPro"/>
</dbReference>
<dbReference type="InterPro" id="IPR016169">
    <property type="entry name" value="FAD-bd_PCMH_sub2"/>
</dbReference>
<evidence type="ECO:0000259" key="7">
    <source>
        <dbReference type="PROSITE" id="PS51387"/>
    </source>
</evidence>
<dbReference type="RefSeq" id="WP_232465155.1">
    <property type="nucleotide sequence ID" value="NZ_CP021425.1"/>
</dbReference>
<keyword evidence="5" id="KW-0874">Quinone</keyword>
<organism evidence="8 9">
    <name type="scientific">Oleiphilus messinensis</name>
    <dbReference type="NCBI Taxonomy" id="141451"/>
    <lineage>
        <taxon>Bacteria</taxon>
        <taxon>Pseudomonadati</taxon>
        <taxon>Pseudomonadota</taxon>
        <taxon>Gammaproteobacteria</taxon>
        <taxon>Oceanospirillales</taxon>
        <taxon>Oleiphilaceae</taxon>
        <taxon>Oleiphilus</taxon>
    </lineage>
</organism>
<comment type="function">
    <text evidence="5">Catalyzes the oxidation of D-lactate to pyruvate.</text>
</comment>
<feature type="domain" description="FAD-binding PCMH-type" evidence="7">
    <location>
        <begin position="43"/>
        <end position="213"/>
    </location>
</feature>
<dbReference type="InterPro" id="IPR006094">
    <property type="entry name" value="Oxid_FAD_bind_N"/>
</dbReference>
<dbReference type="PROSITE" id="PS51387">
    <property type="entry name" value="FAD_PCMH"/>
    <property type="match status" value="1"/>
</dbReference>
<protein>
    <recommendedName>
        <fullName evidence="5">D-lactate dehydrogenase</fullName>
        <ecNumber evidence="5">1.1.5.12</ecNumber>
    </recommendedName>
</protein>
<dbReference type="InterPro" id="IPR012256">
    <property type="entry name" value="D_lactate_DH"/>
</dbReference>
<dbReference type="Gene3D" id="3.30.70.610">
    <property type="entry name" value="D-lactate dehydrogenase, cap domain, subdomain 1"/>
    <property type="match status" value="2"/>
</dbReference>
<evidence type="ECO:0000313" key="8">
    <source>
        <dbReference type="EMBL" id="ARU58019.1"/>
    </source>
</evidence>
<feature type="binding site" evidence="6">
    <location>
        <position position="262"/>
    </location>
    <ligand>
        <name>FAD</name>
        <dbReference type="ChEBI" id="CHEBI:57692"/>
    </ligand>
</feature>
<gene>
    <name evidence="8" type="ORF">OLMES_4000</name>
</gene>
<feature type="binding site" evidence="6">
    <location>
        <position position="160"/>
    </location>
    <ligand>
        <name>FAD</name>
        <dbReference type="ChEBI" id="CHEBI:57692"/>
    </ligand>
</feature>
<dbReference type="GO" id="GO:0022904">
    <property type="term" value="P:respiratory electron transport chain"/>
    <property type="evidence" value="ECO:0007669"/>
    <property type="project" value="InterPro"/>
</dbReference>
<feature type="binding site" evidence="6">
    <location>
        <position position="257"/>
    </location>
    <ligand>
        <name>FAD</name>
        <dbReference type="ChEBI" id="CHEBI:57692"/>
    </ligand>
</feature>
<keyword evidence="9" id="KW-1185">Reference proteome</keyword>
<dbReference type="Gene3D" id="3.30.465.10">
    <property type="match status" value="1"/>
</dbReference>
<dbReference type="GO" id="GO:0071949">
    <property type="term" value="F:FAD binding"/>
    <property type="evidence" value="ECO:0007669"/>
    <property type="project" value="InterPro"/>
</dbReference>
<evidence type="ECO:0000313" key="9">
    <source>
        <dbReference type="Proteomes" id="UP000196027"/>
    </source>
</evidence>
<comment type="catalytic activity">
    <reaction evidence="5">
        <text>(R)-lactate + a quinone = a quinol + pyruvate</text>
        <dbReference type="Rhea" id="RHEA:51468"/>
        <dbReference type="ChEBI" id="CHEBI:15361"/>
        <dbReference type="ChEBI" id="CHEBI:16004"/>
        <dbReference type="ChEBI" id="CHEBI:24646"/>
        <dbReference type="ChEBI" id="CHEBI:132124"/>
        <dbReference type="EC" id="1.1.5.12"/>
    </reaction>
</comment>
<evidence type="ECO:0000256" key="6">
    <source>
        <dbReference type="PIRSR" id="PIRSR000101-1"/>
    </source>
</evidence>
<dbReference type="SUPFAM" id="SSF55103">
    <property type="entry name" value="FAD-linked oxidases, C-terminal domain"/>
    <property type="match status" value="1"/>
</dbReference>
<dbReference type="EMBL" id="CP021425">
    <property type="protein sequence ID" value="ARU58019.1"/>
    <property type="molecule type" value="Genomic_DNA"/>
</dbReference>
<accession>A0A1Y0ID04</accession>
<dbReference type="Gene3D" id="3.30.43.10">
    <property type="entry name" value="Uridine Diphospho-n-acetylenolpyruvylglucosamine Reductase, domain 2"/>
    <property type="match status" value="1"/>
</dbReference>
<dbReference type="SUPFAM" id="SSF56176">
    <property type="entry name" value="FAD-binding/transporter-associated domain-like"/>
    <property type="match status" value="1"/>
</dbReference>
<feature type="binding site" evidence="6">
    <location>
        <position position="150"/>
    </location>
    <ligand>
        <name>FAD</name>
        <dbReference type="ChEBI" id="CHEBI:57692"/>
    </ligand>
</feature>
<evidence type="ECO:0000256" key="4">
    <source>
        <dbReference type="ARBA" id="ARBA00023002"/>
    </source>
</evidence>
<feature type="binding site" evidence="6">
    <location>
        <begin position="77"/>
        <end position="81"/>
    </location>
    <ligand>
        <name>FAD</name>
        <dbReference type="ChEBI" id="CHEBI:57692"/>
    </ligand>
</feature>
<reference evidence="8 9" key="1">
    <citation type="submission" date="2017-05" db="EMBL/GenBank/DDBJ databases">
        <title>Genomic insights into alkan degradation activity of Oleiphilus messinensis.</title>
        <authorList>
            <person name="Kozyavkin S.A."/>
            <person name="Slesarev A.I."/>
            <person name="Golyshin P.N."/>
            <person name="Korzhenkov A."/>
            <person name="Golyshina O.N."/>
            <person name="Toshchakov S.V."/>
        </authorList>
    </citation>
    <scope>NUCLEOTIDE SEQUENCE [LARGE SCALE GENOMIC DNA]</scope>
    <source>
        <strain evidence="8 9">ME102</strain>
    </source>
</reference>
<dbReference type="PIRSF" id="PIRSF000101">
    <property type="entry name" value="D-lactate_dh"/>
    <property type="match status" value="1"/>
</dbReference>
<dbReference type="InterPro" id="IPR016164">
    <property type="entry name" value="FAD-linked_Oxase-like_C"/>
</dbReference>
<dbReference type="GO" id="GO:0055085">
    <property type="term" value="P:transmembrane transport"/>
    <property type="evidence" value="ECO:0007669"/>
    <property type="project" value="InterPro"/>
</dbReference>
<dbReference type="InterPro" id="IPR036318">
    <property type="entry name" value="FAD-bd_PCMH-like_sf"/>
</dbReference>
<dbReference type="PANTHER" id="PTHR43716:SF1">
    <property type="entry name" value="D-2-HYDROXYGLUTARATE DEHYDROGENASE, MITOCHONDRIAL"/>
    <property type="match status" value="1"/>
</dbReference>
<dbReference type="InterPro" id="IPR015409">
    <property type="entry name" value="Lactate_DH_C"/>
</dbReference>
<dbReference type="EC" id="1.1.5.12" evidence="5"/>
<feature type="binding site" evidence="6">
    <location>
        <begin position="85"/>
        <end position="86"/>
    </location>
    <ligand>
        <name>FAD</name>
        <dbReference type="ChEBI" id="CHEBI:57692"/>
    </ligand>
</feature>
<dbReference type="InterPro" id="IPR016167">
    <property type="entry name" value="FAD-bd_PCMH_sub1"/>
</dbReference>
<dbReference type="InterPro" id="IPR016172">
    <property type="entry name" value="D-lactate_DH_C-sub1"/>
</dbReference>
<dbReference type="Gene3D" id="3.30.1370.20">
    <property type="entry name" value="D-lactate dehydrogenase, cap domain, subdomain 2"/>
    <property type="match status" value="1"/>
</dbReference>
<dbReference type="AlphaFoldDB" id="A0A1Y0ID04"/>
<evidence type="ECO:0000256" key="1">
    <source>
        <dbReference type="ARBA" id="ARBA00001974"/>
    </source>
</evidence>
<dbReference type="Pfam" id="PF01565">
    <property type="entry name" value="FAD_binding_4"/>
    <property type="match status" value="1"/>
</dbReference>
<dbReference type="InterPro" id="IPR051264">
    <property type="entry name" value="FAD-oxidored/transferase_4"/>
</dbReference>
<dbReference type="GO" id="GO:0006089">
    <property type="term" value="P:lactate metabolic process"/>
    <property type="evidence" value="ECO:0007669"/>
    <property type="project" value="InterPro"/>
</dbReference>
<dbReference type="GO" id="GO:0048038">
    <property type="term" value="F:quinone binding"/>
    <property type="evidence" value="ECO:0007669"/>
    <property type="project" value="UniProtKB-KW"/>
</dbReference>
<proteinExistence type="predicted"/>
<dbReference type="Proteomes" id="UP000196027">
    <property type="component" value="Chromosome"/>
</dbReference>